<protein>
    <recommendedName>
        <fullName evidence="10">Flavin-containing monooxygenase</fullName>
        <ecNumber evidence="10">1.-.-.-</ecNumber>
    </recommendedName>
</protein>
<dbReference type="EC" id="1.-.-.-" evidence="10"/>
<evidence type="ECO:0000256" key="1">
    <source>
        <dbReference type="ARBA" id="ARBA00001974"/>
    </source>
</evidence>
<keyword evidence="6" id="KW-0521">NADP</keyword>
<evidence type="ECO:0000256" key="4">
    <source>
        <dbReference type="ARBA" id="ARBA00022630"/>
    </source>
</evidence>
<dbReference type="PRINTS" id="PR00420">
    <property type="entry name" value="RNGMNOXGNASE"/>
</dbReference>
<dbReference type="GO" id="GO:0004499">
    <property type="term" value="F:N,N-dimethylaniline monooxygenase activity"/>
    <property type="evidence" value="ECO:0007669"/>
    <property type="project" value="InterPro"/>
</dbReference>
<evidence type="ECO:0000313" key="11">
    <source>
        <dbReference type="EMBL" id="PIN03421.1"/>
    </source>
</evidence>
<evidence type="ECO:0000256" key="10">
    <source>
        <dbReference type="RuleBase" id="RU361177"/>
    </source>
</evidence>
<dbReference type="GO" id="GO:0050661">
    <property type="term" value="F:NADP binding"/>
    <property type="evidence" value="ECO:0007669"/>
    <property type="project" value="InterPro"/>
</dbReference>
<comment type="pathway">
    <text evidence="2">Plant hormone metabolism; auxin biosynthesis.</text>
</comment>
<keyword evidence="4 10" id="KW-0285">Flavoprotein</keyword>
<dbReference type="PANTHER" id="PTHR43539">
    <property type="entry name" value="FLAVIN-BINDING MONOOXYGENASE-LIKE PROTEIN (AFU_ORTHOLOGUE AFUA_4G09220)"/>
    <property type="match status" value="1"/>
</dbReference>
<evidence type="ECO:0000256" key="7">
    <source>
        <dbReference type="ARBA" id="ARBA00023002"/>
    </source>
</evidence>
<dbReference type="OrthoDB" id="864523at2759"/>
<dbReference type="GO" id="GO:0050660">
    <property type="term" value="F:flavin adenine dinucleotide binding"/>
    <property type="evidence" value="ECO:0007669"/>
    <property type="project" value="InterPro"/>
</dbReference>
<evidence type="ECO:0000313" key="12">
    <source>
        <dbReference type="Proteomes" id="UP000231279"/>
    </source>
</evidence>
<proteinExistence type="inferred from homology"/>
<comment type="similarity">
    <text evidence="3 10">Belongs to the FMO family.</text>
</comment>
<dbReference type="PIRSF" id="PIRSF000332">
    <property type="entry name" value="FMO"/>
    <property type="match status" value="1"/>
</dbReference>
<dbReference type="InterPro" id="IPR036188">
    <property type="entry name" value="FAD/NAD-bd_sf"/>
</dbReference>
<dbReference type="EMBL" id="NKXS01005524">
    <property type="protein sequence ID" value="PIN03421.1"/>
    <property type="molecule type" value="Genomic_DNA"/>
</dbReference>
<keyword evidence="7 10" id="KW-0560">Oxidoreductase</keyword>
<comment type="cofactor">
    <cofactor evidence="1 10">
        <name>FAD</name>
        <dbReference type="ChEBI" id="CHEBI:57692"/>
    </cofactor>
</comment>
<sequence length="550" mass="61262">MDDYLREIEGKSAHDPSYNLSFFSSKRRIWVPGPVIVGAGPSGLAAAACLKEKGVPSLVIERSNCIASLWQLKTYNRLRLHLPKQFCELPLMSFPQDFPTYPSKQQFIAYLQAYAKRFEIRPVFNQTVVTAEFDKNLGLWIVRTKATTTAPTTTAATTTVPTTTAATTTVVEYVCRWLIAATGENAEAVVPEIEGKQFIAYLQAYAKRFEIRPVFNQTVVTAEFDKNLGLWIVRTKATTTAPTTTAPTTTAATTTVVEYVCRWLIAATGENAEAVVPEIEGKTEFGGDLVHTSRYKSGSVYKGKRVLVVGCGNSGMEVCLDLCHHNASPSLVVRDTVHILPREMLGRSTFGLSMWLLKWLPMRLVDRFLLVVSRVMLGDTSRFGLDRPQIGPLELKNLSGKTPVLDVGTLDKIKSGDIKVYPGIKRLRHQSVEFVDGRRENLDAIIFATGYKSNVPCWLKESEMFSEKDGLPKRPFPNGWKGQCGLYAVGFTKRGLLGASMDAKNIAADIESCWRAEAKHLSAISWQKCRKIDYWEKNGKNGKKKKEKKN</sequence>
<gene>
    <name evidence="11" type="ORF">CDL12_24052</name>
</gene>
<dbReference type="GO" id="GO:0009851">
    <property type="term" value="P:auxin biosynthetic process"/>
    <property type="evidence" value="ECO:0007669"/>
    <property type="project" value="UniProtKB-KW"/>
</dbReference>
<dbReference type="SUPFAM" id="SSF51905">
    <property type="entry name" value="FAD/NAD(P)-binding domain"/>
    <property type="match status" value="2"/>
</dbReference>
<dbReference type="AlphaFoldDB" id="A0A2G9GDR0"/>
<dbReference type="Proteomes" id="UP000231279">
    <property type="component" value="Unassembled WGS sequence"/>
</dbReference>
<organism evidence="11 12">
    <name type="scientific">Handroanthus impetiginosus</name>
    <dbReference type="NCBI Taxonomy" id="429701"/>
    <lineage>
        <taxon>Eukaryota</taxon>
        <taxon>Viridiplantae</taxon>
        <taxon>Streptophyta</taxon>
        <taxon>Embryophyta</taxon>
        <taxon>Tracheophyta</taxon>
        <taxon>Spermatophyta</taxon>
        <taxon>Magnoliopsida</taxon>
        <taxon>eudicotyledons</taxon>
        <taxon>Gunneridae</taxon>
        <taxon>Pentapetalae</taxon>
        <taxon>asterids</taxon>
        <taxon>lamiids</taxon>
        <taxon>Lamiales</taxon>
        <taxon>Bignoniaceae</taxon>
        <taxon>Crescentiina</taxon>
        <taxon>Tabebuia alliance</taxon>
        <taxon>Handroanthus</taxon>
    </lineage>
</organism>
<dbReference type="InterPro" id="IPR000960">
    <property type="entry name" value="Flavin_mOase"/>
</dbReference>
<dbReference type="InterPro" id="IPR050982">
    <property type="entry name" value="Auxin_biosynth/cation_transpt"/>
</dbReference>
<keyword evidence="8" id="KW-0073">Auxin biosynthesis</keyword>
<evidence type="ECO:0000256" key="8">
    <source>
        <dbReference type="ARBA" id="ARBA00023070"/>
    </source>
</evidence>
<keyword evidence="12" id="KW-1185">Reference proteome</keyword>
<dbReference type="Pfam" id="PF13738">
    <property type="entry name" value="Pyr_redox_3"/>
    <property type="match status" value="1"/>
</dbReference>
<dbReference type="InterPro" id="IPR020946">
    <property type="entry name" value="Flavin_mOase-like"/>
</dbReference>
<dbReference type="GO" id="GO:0103075">
    <property type="term" value="F:indole-3-pyruvate monooxygenase activity"/>
    <property type="evidence" value="ECO:0007669"/>
    <property type="project" value="UniProtKB-EC"/>
</dbReference>
<dbReference type="STRING" id="429701.A0A2G9GDR0"/>
<evidence type="ECO:0000256" key="5">
    <source>
        <dbReference type="ARBA" id="ARBA00022827"/>
    </source>
</evidence>
<evidence type="ECO:0000256" key="9">
    <source>
        <dbReference type="ARBA" id="ARBA00047707"/>
    </source>
</evidence>
<accession>A0A2G9GDR0</accession>
<dbReference type="Pfam" id="PF00743">
    <property type="entry name" value="FMO-like"/>
    <property type="match status" value="1"/>
</dbReference>
<comment type="catalytic activity">
    <reaction evidence="9">
        <text>indole-3-pyruvate + NADPH + O2 + H(+) = (indol-3-yl)acetate + CO2 + NADP(+) + H2O</text>
        <dbReference type="Rhea" id="RHEA:34331"/>
        <dbReference type="ChEBI" id="CHEBI:15377"/>
        <dbReference type="ChEBI" id="CHEBI:15378"/>
        <dbReference type="ChEBI" id="CHEBI:15379"/>
        <dbReference type="ChEBI" id="CHEBI:16526"/>
        <dbReference type="ChEBI" id="CHEBI:17640"/>
        <dbReference type="ChEBI" id="CHEBI:30854"/>
        <dbReference type="ChEBI" id="CHEBI:57783"/>
        <dbReference type="ChEBI" id="CHEBI:58349"/>
        <dbReference type="EC" id="1.14.13.168"/>
    </reaction>
</comment>
<evidence type="ECO:0000256" key="2">
    <source>
        <dbReference type="ARBA" id="ARBA00004814"/>
    </source>
</evidence>
<keyword evidence="10 11" id="KW-0503">Monooxygenase</keyword>
<comment type="caution">
    <text evidence="11">The sequence shown here is derived from an EMBL/GenBank/DDBJ whole genome shotgun (WGS) entry which is preliminary data.</text>
</comment>
<evidence type="ECO:0000256" key="3">
    <source>
        <dbReference type="ARBA" id="ARBA00009183"/>
    </source>
</evidence>
<name>A0A2G9GDR0_9LAMI</name>
<keyword evidence="5 10" id="KW-0274">FAD</keyword>
<dbReference type="PANTHER" id="PTHR43539:SF38">
    <property type="entry name" value="INDOLE-3-PYRUVATE MONOOXYGENASE YUCCA6"/>
    <property type="match status" value="1"/>
</dbReference>
<dbReference type="Gene3D" id="3.50.50.60">
    <property type="entry name" value="FAD/NAD(P)-binding domain"/>
    <property type="match status" value="2"/>
</dbReference>
<reference evidence="12" key="1">
    <citation type="journal article" date="2018" name="Gigascience">
        <title>Genome assembly of the Pink Ipe (Handroanthus impetiginosus, Bignoniaceae), a highly valued, ecologically keystone Neotropical timber forest tree.</title>
        <authorList>
            <person name="Silva-Junior O.B."/>
            <person name="Grattapaglia D."/>
            <person name="Novaes E."/>
            <person name="Collevatti R.G."/>
        </authorList>
    </citation>
    <scope>NUCLEOTIDE SEQUENCE [LARGE SCALE GENOMIC DNA]</scope>
    <source>
        <strain evidence="12">cv. UFG-1</strain>
    </source>
</reference>
<evidence type="ECO:0000256" key="6">
    <source>
        <dbReference type="ARBA" id="ARBA00022857"/>
    </source>
</evidence>